<accession>A0A1A9KCL0</accession>
<evidence type="ECO:0000256" key="2">
    <source>
        <dbReference type="ARBA" id="ARBA00022448"/>
    </source>
</evidence>
<proteinExistence type="predicted"/>
<feature type="transmembrane region" description="Helical" evidence="7">
    <location>
        <begin position="49"/>
        <end position="68"/>
    </location>
</feature>
<evidence type="ECO:0000256" key="1">
    <source>
        <dbReference type="ARBA" id="ARBA00004651"/>
    </source>
</evidence>
<keyword evidence="5 7" id="KW-1133">Transmembrane helix</keyword>
<evidence type="ECO:0000256" key="3">
    <source>
        <dbReference type="ARBA" id="ARBA00022475"/>
    </source>
</evidence>
<reference evidence="9" key="2">
    <citation type="submission" date="2023-03" db="EMBL/GenBank/DDBJ databases">
        <title>Draft assemblies of triclosan tolerant bacteria isolated from returned activated sludge.</title>
        <authorList>
            <person name="Van Hamelsveld S."/>
        </authorList>
    </citation>
    <scope>NUCLEOTIDE SEQUENCE</scope>
    <source>
        <strain evidence="9">GW210015_S63</strain>
    </source>
</reference>
<evidence type="ECO:0000256" key="6">
    <source>
        <dbReference type="ARBA" id="ARBA00023136"/>
    </source>
</evidence>
<feature type="transmembrane region" description="Helical" evidence="7">
    <location>
        <begin position="155"/>
        <end position="173"/>
    </location>
</feature>
<sequence length="365" mass="39905">MANILQSLALPWRRLANPYTRYRYAAWIHCVRVGLALLASILLTTGIDIPHGLWASVTVLVVMGGLVHQGTIRGKSRDRILGTLLGAAVGLAIILVHNLSGSSVLVYLLMSLAGAVAAFYAIRRPGYVALLAGITMCTVAGHGDNSMTEGLWRMLNVLIGVALALVFAQIYPLRAVYVWRYLLSDNLRACARLFGQLSSSADLRAEHFASQLEELDQRLVASRAHLAPVARETGMPLRELELIQRAHRAIMGTLESLLASRQFAAQAGDIAPPPADLEPMRQAIGRLLLQSAHALKFSRTSRLVQECQGSGHLPPRPQSLAGSFEVQGFYWLTLRLYEQVEQLSAQLAGSAAHWNIQSRDRVPAR</sequence>
<evidence type="ECO:0000313" key="10">
    <source>
        <dbReference type="Proteomes" id="UP000077748"/>
    </source>
</evidence>
<comment type="subcellular location">
    <subcellularLocation>
        <location evidence="1">Cell membrane</location>
        <topology evidence="1">Multi-pass membrane protein</topology>
    </subcellularLocation>
</comment>
<keyword evidence="4 7" id="KW-0812">Transmembrane</keyword>
<dbReference type="PANTHER" id="PTHR30509">
    <property type="entry name" value="P-HYDROXYBENZOIC ACID EFFLUX PUMP SUBUNIT-RELATED"/>
    <property type="match status" value="1"/>
</dbReference>
<feature type="transmembrane region" description="Helical" evidence="7">
    <location>
        <begin position="24"/>
        <end position="43"/>
    </location>
</feature>
<dbReference type="AlphaFoldDB" id="A0A1A9KCL0"/>
<dbReference type="PANTHER" id="PTHR30509:SF9">
    <property type="entry name" value="MULTIDRUG RESISTANCE PROTEIN MDTO"/>
    <property type="match status" value="1"/>
</dbReference>
<protein>
    <submittedName>
        <fullName evidence="9">FUSC family protein</fullName>
    </submittedName>
</protein>
<keyword evidence="6 7" id="KW-0472">Membrane</keyword>
<dbReference type="Proteomes" id="UP000077748">
    <property type="component" value="Chromosome"/>
</dbReference>
<evidence type="ECO:0000256" key="4">
    <source>
        <dbReference type="ARBA" id="ARBA00022692"/>
    </source>
</evidence>
<dbReference type="InterPro" id="IPR006726">
    <property type="entry name" value="PHBA_efflux_AaeB/fusaric-R"/>
</dbReference>
<dbReference type="GO" id="GO:0022857">
    <property type="term" value="F:transmembrane transporter activity"/>
    <property type="evidence" value="ECO:0007669"/>
    <property type="project" value="InterPro"/>
</dbReference>
<evidence type="ECO:0000256" key="7">
    <source>
        <dbReference type="SAM" id="Phobius"/>
    </source>
</evidence>
<reference evidence="8 10" key="1">
    <citation type="submission" date="2016-05" db="EMBL/GenBank/DDBJ databases">
        <title>Genome Sequence of Pseudomonas citronellolis Strain SJTE-3, an Estrogens and Persistent Organic Pollutants degradation strain.</title>
        <authorList>
            <person name="Liang R."/>
        </authorList>
    </citation>
    <scope>NUCLEOTIDE SEQUENCE [LARGE SCALE GENOMIC DNA]</scope>
    <source>
        <strain evidence="8 10">SJTE-3</strain>
    </source>
</reference>
<gene>
    <name evidence="8" type="ORF">A9C11_14835</name>
    <name evidence="9" type="ORF">P3W55_00490</name>
</gene>
<feature type="transmembrane region" description="Helical" evidence="7">
    <location>
        <begin position="104"/>
        <end position="122"/>
    </location>
</feature>
<dbReference type="RefSeq" id="WP_009622331.1">
    <property type="nucleotide sequence ID" value="NZ_CP015878.1"/>
</dbReference>
<evidence type="ECO:0000313" key="8">
    <source>
        <dbReference type="EMBL" id="ANI15181.1"/>
    </source>
</evidence>
<dbReference type="EMBL" id="CP015878">
    <property type="protein sequence ID" value="ANI15181.1"/>
    <property type="molecule type" value="Genomic_DNA"/>
</dbReference>
<keyword evidence="2" id="KW-0813">Transport</keyword>
<dbReference type="Pfam" id="PF04632">
    <property type="entry name" value="FUSC"/>
    <property type="match status" value="1"/>
</dbReference>
<dbReference type="Proteomes" id="UP001220662">
    <property type="component" value="Unassembled WGS sequence"/>
</dbReference>
<dbReference type="EMBL" id="JARJLR010000007">
    <property type="protein sequence ID" value="MDF3840182.1"/>
    <property type="molecule type" value="Genomic_DNA"/>
</dbReference>
<name>A0A1A9KCL0_9PSED</name>
<feature type="transmembrane region" description="Helical" evidence="7">
    <location>
        <begin position="127"/>
        <end position="143"/>
    </location>
</feature>
<feature type="transmembrane region" description="Helical" evidence="7">
    <location>
        <begin position="80"/>
        <end position="98"/>
    </location>
</feature>
<dbReference type="GO" id="GO:0005886">
    <property type="term" value="C:plasma membrane"/>
    <property type="evidence" value="ECO:0007669"/>
    <property type="project" value="UniProtKB-SubCell"/>
</dbReference>
<evidence type="ECO:0000256" key="5">
    <source>
        <dbReference type="ARBA" id="ARBA00022989"/>
    </source>
</evidence>
<organism evidence="8 10">
    <name type="scientific">Pseudomonas citronellolis</name>
    <dbReference type="NCBI Taxonomy" id="53408"/>
    <lineage>
        <taxon>Bacteria</taxon>
        <taxon>Pseudomonadati</taxon>
        <taxon>Pseudomonadota</taxon>
        <taxon>Gammaproteobacteria</taxon>
        <taxon>Pseudomonadales</taxon>
        <taxon>Pseudomonadaceae</taxon>
        <taxon>Pseudomonas</taxon>
    </lineage>
</organism>
<evidence type="ECO:0000313" key="9">
    <source>
        <dbReference type="EMBL" id="MDF3840182.1"/>
    </source>
</evidence>
<keyword evidence="3" id="KW-1003">Cell membrane</keyword>